<comment type="caution">
    <text evidence="1">The sequence shown here is derived from an EMBL/GenBank/DDBJ whole genome shotgun (WGS) entry which is preliminary data.</text>
</comment>
<evidence type="ECO:0000313" key="2">
    <source>
        <dbReference type="Proteomes" id="UP000053051"/>
    </source>
</evidence>
<keyword evidence="2" id="KW-1185">Reference proteome</keyword>
<gene>
    <name evidence="1" type="ORF">RINTHH_15860</name>
</gene>
<evidence type="ECO:0008006" key="3">
    <source>
        <dbReference type="Google" id="ProtNLM"/>
    </source>
</evidence>
<name>M1X603_9NOST</name>
<dbReference type="EMBL" id="CAIY01000055">
    <property type="protein sequence ID" value="CCH67741.1"/>
    <property type="molecule type" value="Genomic_DNA"/>
</dbReference>
<accession>M1X603</accession>
<proteinExistence type="predicted"/>
<evidence type="ECO:0000313" key="1">
    <source>
        <dbReference type="EMBL" id="CCH67741.1"/>
    </source>
</evidence>
<dbReference type="Pfam" id="PF08872">
    <property type="entry name" value="KGK"/>
    <property type="match status" value="1"/>
</dbReference>
<reference evidence="1 2" key="1">
    <citation type="submission" date="2012-05" db="EMBL/GenBank/DDBJ databases">
        <authorList>
            <person name="Hilton J."/>
        </authorList>
    </citation>
    <scope>NUCLEOTIDE SEQUENCE [LARGE SCALE GENOMIC DNA]</scope>
    <source>
        <strain evidence="1 2">HH01</strain>
    </source>
</reference>
<dbReference type="InterPro" id="IPR014971">
    <property type="entry name" value="KGK"/>
</dbReference>
<dbReference type="AlphaFoldDB" id="M1X603"/>
<protein>
    <recommendedName>
        <fullName evidence="3">KGK family protein</fullName>
    </recommendedName>
</protein>
<dbReference type="Proteomes" id="UP000053051">
    <property type="component" value="Unassembled WGS sequence"/>
</dbReference>
<reference evidence="2" key="2">
    <citation type="submission" date="2016-01" db="EMBL/GenBank/DDBJ databases">
        <title>Diatom-associated endosymboitic cyanobacterium lacks core nitrogen metabolism enzymes.</title>
        <authorList>
            <person name="Hilton J.A."/>
            <person name="Foster R.A."/>
            <person name="Tripp H.J."/>
            <person name="Carter B.J."/>
            <person name="Zehr J.P."/>
            <person name="Villareal T.A."/>
        </authorList>
    </citation>
    <scope>NUCLEOTIDE SEQUENCE [LARGE SCALE GENOMIC DNA]</scope>
    <source>
        <strain evidence="2">HH01</strain>
    </source>
</reference>
<organism evidence="1 2">
    <name type="scientific">Richelia intracellularis HH01</name>
    <dbReference type="NCBI Taxonomy" id="1165094"/>
    <lineage>
        <taxon>Bacteria</taxon>
        <taxon>Bacillati</taxon>
        <taxon>Cyanobacteriota</taxon>
        <taxon>Cyanophyceae</taxon>
        <taxon>Nostocales</taxon>
        <taxon>Nostocaceae</taxon>
        <taxon>Richelia</taxon>
    </lineage>
</organism>
<sequence>MLIEQQLQGQLNRRTYNENSLESGASILQTLSNLTLNSNQISLAEMNYLYTNQCQILKINNSGWQKGKINIKVFVSHLQPHTNKVDIVFIPELENAKEYDALLEDMFKILSED</sequence>